<dbReference type="AlphaFoldDB" id="A0A316IJQ8"/>
<dbReference type="RefSeq" id="WP_233439552.1">
    <property type="nucleotide sequence ID" value="NZ_QGHB01000004.1"/>
</dbReference>
<name>A0A316IJQ8_9PSEU</name>
<organism evidence="1 2">
    <name type="scientific">Lentzea atacamensis</name>
    <dbReference type="NCBI Taxonomy" id="531938"/>
    <lineage>
        <taxon>Bacteria</taxon>
        <taxon>Bacillati</taxon>
        <taxon>Actinomycetota</taxon>
        <taxon>Actinomycetes</taxon>
        <taxon>Pseudonocardiales</taxon>
        <taxon>Pseudonocardiaceae</taxon>
        <taxon>Lentzea</taxon>
    </lineage>
</organism>
<dbReference type="Proteomes" id="UP000246005">
    <property type="component" value="Unassembled WGS sequence"/>
</dbReference>
<dbReference type="EMBL" id="QGHB01000004">
    <property type="protein sequence ID" value="PWK87439.1"/>
    <property type="molecule type" value="Genomic_DNA"/>
</dbReference>
<reference evidence="1 2" key="1">
    <citation type="submission" date="2018-05" db="EMBL/GenBank/DDBJ databases">
        <title>Genomic Encyclopedia of Type Strains, Phase IV (KMG-IV): sequencing the most valuable type-strain genomes for metagenomic binning, comparative biology and taxonomic classification.</title>
        <authorList>
            <person name="Goeker M."/>
        </authorList>
    </citation>
    <scope>NUCLEOTIDE SEQUENCE [LARGE SCALE GENOMIC DNA]</scope>
    <source>
        <strain evidence="1 2">DSM 45480</strain>
    </source>
</reference>
<protein>
    <submittedName>
        <fullName evidence="1">Uncharacterized protein</fullName>
    </submittedName>
</protein>
<sequence length="51" mass="5758">MLVLTQWGDRWAVDSPVLVRRHSCGRPVQVDLVCYHCGQPVTHDTIQAELA</sequence>
<proteinExistence type="predicted"/>
<gene>
    <name evidence="1" type="ORF">C8D88_104600</name>
</gene>
<evidence type="ECO:0000313" key="2">
    <source>
        <dbReference type="Proteomes" id="UP000246005"/>
    </source>
</evidence>
<evidence type="ECO:0000313" key="1">
    <source>
        <dbReference type="EMBL" id="PWK87439.1"/>
    </source>
</evidence>
<comment type="caution">
    <text evidence="1">The sequence shown here is derived from an EMBL/GenBank/DDBJ whole genome shotgun (WGS) entry which is preliminary data.</text>
</comment>
<dbReference type="Gene3D" id="1.10.10.10">
    <property type="entry name" value="Winged helix-like DNA-binding domain superfamily/Winged helix DNA-binding domain"/>
    <property type="match status" value="1"/>
</dbReference>
<dbReference type="InterPro" id="IPR036388">
    <property type="entry name" value="WH-like_DNA-bd_sf"/>
</dbReference>
<accession>A0A316IJQ8</accession>